<keyword evidence="2" id="KW-0732">Signal</keyword>
<dbReference type="InterPro" id="IPR029052">
    <property type="entry name" value="Metallo-depent_PP-like"/>
</dbReference>
<keyword evidence="1" id="KW-1133">Transmembrane helix</keyword>
<keyword evidence="1" id="KW-0812">Transmembrane</keyword>
<reference evidence="4 5" key="1">
    <citation type="submission" date="2011-10" db="EMBL/GenBank/DDBJ databases">
        <authorList>
            <person name="Genoscope - CEA"/>
        </authorList>
    </citation>
    <scope>NUCLEOTIDE SEQUENCE [LARGE SCALE GENOMIC DNA]</scope>
    <source>
        <strain evidence="4 5">RCC 1105</strain>
    </source>
</reference>
<organism evidence="4 5">
    <name type="scientific">Bathycoccus prasinos</name>
    <dbReference type="NCBI Taxonomy" id="41875"/>
    <lineage>
        <taxon>Eukaryota</taxon>
        <taxon>Viridiplantae</taxon>
        <taxon>Chlorophyta</taxon>
        <taxon>Mamiellophyceae</taxon>
        <taxon>Mamiellales</taxon>
        <taxon>Bathycoccaceae</taxon>
        <taxon>Bathycoccus</taxon>
    </lineage>
</organism>
<feature type="transmembrane region" description="Helical" evidence="1">
    <location>
        <begin position="492"/>
        <end position="514"/>
    </location>
</feature>
<dbReference type="Pfam" id="PF09423">
    <property type="entry name" value="PhoD"/>
    <property type="match status" value="1"/>
</dbReference>
<dbReference type="STRING" id="41875.K8EKP1"/>
<dbReference type="InterPro" id="IPR038607">
    <property type="entry name" value="PhoD-like_sf"/>
</dbReference>
<dbReference type="PANTHER" id="PTHR33987">
    <property type="entry name" value="CALCINEURIN-LIKE METALLO-PHOSPHOESTERASE SUPERFAMILY PROTEIN"/>
    <property type="match status" value="1"/>
</dbReference>
<dbReference type="GeneID" id="19012895"/>
<name>K8EKP1_9CHLO</name>
<accession>K8EKP1</accession>
<dbReference type="RefSeq" id="XP_007510199.1">
    <property type="nucleotide sequence ID" value="XM_007510137.1"/>
</dbReference>
<protein>
    <recommendedName>
        <fullName evidence="3">PhoD-like phosphatase metallophosphatase domain-containing protein</fullName>
    </recommendedName>
</protein>
<evidence type="ECO:0000256" key="2">
    <source>
        <dbReference type="SAM" id="SignalP"/>
    </source>
</evidence>
<dbReference type="AlphaFoldDB" id="K8EKP1"/>
<dbReference type="InterPro" id="IPR018946">
    <property type="entry name" value="PhoD-like_MPP"/>
</dbReference>
<evidence type="ECO:0000313" key="4">
    <source>
        <dbReference type="EMBL" id="CCO18544.1"/>
    </source>
</evidence>
<dbReference type="eggNOG" id="ENOG502QTGZ">
    <property type="taxonomic scope" value="Eukaryota"/>
</dbReference>
<dbReference type="CDD" id="cd07389">
    <property type="entry name" value="MPP_PhoD"/>
    <property type="match status" value="1"/>
</dbReference>
<dbReference type="EMBL" id="FO082268">
    <property type="protein sequence ID" value="CCO18544.1"/>
    <property type="molecule type" value="Genomic_DNA"/>
</dbReference>
<dbReference type="SUPFAM" id="SSF56300">
    <property type="entry name" value="Metallo-dependent phosphatases"/>
    <property type="match status" value="1"/>
</dbReference>
<dbReference type="PANTHER" id="PTHR33987:SF1">
    <property type="entry name" value="CALCINEURIN-LIKE METALLO-PHOSPHOESTERASE SUPERFAMILY PROTEIN"/>
    <property type="match status" value="1"/>
</dbReference>
<dbReference type="OrthoDB" id="10266805at2759"/>
<dbReference type="Gene3D" id="3.60.21.70">
    <property type="entry name" value="PhoD-like phosphatase"/>
    <property type="match status" value="1"/>
</dbReference>
<evidence type="ECO:0000259" key="3">
    <source>
        <dbReference type="Pfam" id="PF09423"/>
    </source>
</evidence>
<evidence type="ECO:0000313" key="5">
    <source>
        <dbReference type="Proteomes" id="UP000198341"/>
    </source>
</evidence>
<keyword evidence="1" id="KW-0472">Membrane</keyword>
<dbReference type="KEGG" id="bpg:Bathy11g02150"/>
<evidence type="ECO:0000256" key="1">
    <source>
        <dbReference type="SAM" id="Phobius"/>
    </source>
</evidence>
<feature type="chain" id="PRO_5012949161" description="PhoD-like phosphatase metallophosphatase domain-containing protein" evidence="2">
    <location>
        <begin position="16"/>
        <end position="535"/>
    </location>
</feature>
<gene>
    <name evidence="4" type="ordered locus">Bathy11g02150</name>
</gene>
<dbReference type="Proteomes" id="UP000198341">
    <property type="component" value="Chromosome 11"/>
</dbReference>
<feature type="signal peptide" evidence="2">
    <location>
        <begin position="1"/>
        <end position="15"/>
    </location>
</feature>
<keyword evidence="5" id="KW-1185">Reference proteome</keyword>
<feature type="domain" description="PhoD-like phosphatase metallophosphatase" evidence="3">
    <location>
        <begin position="103"/>
        <end position="357"/>
    </location>
</feature>
<sequence length="535" mass="62084">MMCVLFLLSLSVSLATYEAFQLFLKRHVLGIFSVRLSLSNFRFRSANREALYSKSRNAPVLYVLSLPQTSLMRFFFSRSIYVVLSVWMMQKLEVTASQETKIAFGSCNKHQKMNATSIWTSIERTNPNAFIWLGDAVYADTRITFEKRKYFGEKFHAEAYAAVKRFPAYERLAKKARILGTWDDHDYGMNNAGKHWEHKETAKELFLDFLDEGKETERRLERDGVYESYSVYEDDEAKRGREVQILLLDTRWNFVDGSTPEDGEADILGPKQWEWLEKELMKPSNAEVTLIGSSIQVFAELNQMYKAVNYKIAREFGKSIENWGSFPSNQKRLMRLVSKAKERRVIFLSGDVHVGMIDVRAPGCHLPYESIDATSSGITHVAVEEVRPKWVTYFYKKMTPSKFMPRWWYPKNIVPDIYMGLNFGEVLIHWDKNSLDVNILGESGEVVVSKEVLFSSLEAPKGGTTAEQPTYEECFRERSMSDFQKQWTFHKAAFFIVFPWIVVLGFGLWAWYVLVVKTICCNPNIGRRKRRSKID</sequence>
<proteinExistence type="predicted"/>